<dbReference type="InParanoid" id="A0A0C3AKY9"/>
<protein>
    <submittedName>
        <fullName evidence="1">Uncharacterized protein</fullName>
    </submittedName>
</protein>
<name>A0A0C3AKY9_PILCF</name>
<dbReference type="Proteomes" id="UP000054166">
    <property type="component" value="Unassembled WGS sequence"/>
</dbReference>
<feature type="non-terminal residue" evidence="1">
    <location>
        <position position="1"/>
    </location>
</feature>
<reference evidence="1 2" key="1">
    <citation type="submission" date="2014-04" db="EMBL/GenBank/DDBJ databases">
        <authorList>
            <consortium name="DOE Joint Genome Institute"/>
            <person name="Kuo A."/>
            <person name="Tarkka M."/>
            <person name="Buscot F."/>
            <person name="Kohler A."/>
            <person name="Nagy L.G."/>
            <person name="Floudas D."/>
            <person name="Copeland A."/>
            <person name="Barry K.W."/>
            <person name="Cichocki N."/>
            <person name="Veneault-Fourrey C."/>
            <person name="LaButti K."/>
            <person name="Lindquist E.A."/>
            <person name="Lipzen A."/>
            <person name="Lundell T."/>
            <person name="Morin E."/>
            <person name="Murat C."/>
            <person name="Sun H."/>
            <person name="Tunlid A."/>
            <person name="Henrissat B."/>
            <person name="Grigoriev I.V."/>
            <person name="Hibbett D.S."/>
            <person name="Martin F."/>
            <person name="Nordberg H.P."/>
            <person name="Cantor M.N."/>
            <person name="Hua S.X."/>
        </authorList>
    </citation>
    <scope>NUCLEOTIDE SEQUENCE [LARGE SCALE GENOMIC DNA]</scope>
    <source>
        <strain evidence="1 2">F 1598</strain>
    </source>
</reference>
<organism evidence="1 2">
    <name type="scientific">Piloderma croceum (strain F 1598)</name>
    <dbReference type="NCBI Taxonomy" id="765440"/>
    <lineage>
        <taxon>Eukaryota</taxon>
        <taxon>Fungi</taxon>
        <taxon>Dikarya</taxon>
        <taxon>Basidiomycota</taxon>
        <taxon>Agaricomycotina</taxon>
        <taxon>Agaricomycetes</taxon>
        <taxon>Agaricomycetidae</taxon>
        <taxon>Atheliales</taxon>
        <taxon>Atheliaceae</taxon>
        <taxon>Piloderma</taxon>
    </lineage>
</organism>
<evidence type="ECO:0000313" key="1">
    <source>
        <dbReference type="EMBL" id="KIM74583.1"/>
    </source>
</evidence>
<dbReference type="EMBL" id="KN833059">
    <property type="protein sequence ID" value="KIM74583.1"/>
    <property type="molecule type" value="Genomic_DNA"/>
</dbReference>
<dbReference type="HOGENOM" id="CLU_155624_0_0_1"/>
<dbReference type="AlphaFoldDB" id="A0A0C3AKY9"/>
<dbReference type="OrthoDB" id="1607513at2759"/>
<accession>A0A0C3AKY9</accession>
<gene>
    <name evidence="1" type="ORF">PILCRDRAFT_56406</name>
</gene>
<feature type="non-terminal residue" evidence="1">
    <location>
        <position position="65"/>
    </location>
</feature>
<sequence>IIVAWKDYFATLKLELAAAAGKISFTGDLWSDSNLRPFLALTAHWLGRVEPGSPLILKTALFAFH</sequence>
<reference evidence="2" key="2">
    <citation type="submission" date="2015-01" db="EMBL/GenBank/DDBJ databases">
        <title>Evolutionary Origins and Diversification of the Mycorrhizal Mutualists.</title>
        <authorList>
            <consortium name="DOE Joint Genome Institute"/>
            <consortium name="Mycorrhizal Genomics Consortium"/>
            <person name="Kohler A."/>
            <person name="Kuo A."/>
            <person name="Nagy L.G."/>
            <person name="Floudas D."/>
            <person name="Copeland A."/>
            <person name="Barry K.W."/>
            <person name="Cichocki N."/>
            <person name="Veneault-Fourrey C."/>
            <person name="LaButti K."/>
            <person name="Lindquist E.A."/>
            <person name="Lipzen A."/>
            <person name="Lundell T."/>
            <person name="Morin E."/>
            <person name="Murat C."/>
            <person name="Riley R."/>
            <person name="Ohm R."/>
            <person name="Sun H."/>
            <person name="Tunlid A."/>
            <person name="Henrissat B."/>
            <person name="Grigoriev I.V."/>
            <person name="Hibbett D.S."/>
            <person name="Martin F."/>
        </authorList>
    </citation>
    <scope>NUCLEOTIDE SEQUENCE [LARGE SCALE GENOMIC DNA]</scope>
    <source>
        <strain evidence="2">F 1598</strain>
    </source>
</reference>
<keyword evidence="2" id="KW-1185">Reference proteome</keyword>
<evidence type="ECO:0000313" key="2">
    <source>
        <dbReference type="Proteomes" id="UP000054166"/>
    </source>
</evidence>
<proteinExistence type="predicted"/>